<comment type="caution">
    <text evidence="1">The sequence shown here is derived from an EMBL/GenBank/DDBJ whole genome shotgun (WGS) entry which is preliminary data.</text>
</comment>
<sequence length="137" mass="15244">MTAQQAIRRLNVPPYDVHRVLLDPLALPAWNPAFHTLDGPAHAATGVTYPITVRGGLTGSWEYLAIADQRIDTAWHVPGFRETAVWLLEPEDDGTLVTHEFRHAGPLAGILSQAFRGVAELRLDRLTQRAHQPRVLM</sequence>
<dbReference type="Pfam" id="PF10604">
    <property type="entry name" value="Polyketide_cyc2"/>
    <property type="match status" value="1"/>
</dbReference>
<evidence type="ECO:0000313" key="2">
    <source>
        <dbReference type="Proteomes" id="UP001597097"/>
    </source>
</evidence>
<gene>
    <name evidence="1" type="ORF">ACFSJ0_33130</name>
</gene>
<accession>A0ABW4GI07</accession>
<proteinExistence type="predicted"/>
<name>A0ABW4GI07_9ACTN</name>
<dbReference type="InterPro" id="IPR019587">
    <property type="entry name" value="Polyketide_cyclase/dehydratase"/>
</dbReference>
<keyword evidence="2" id="KW-1185">Reference proteome</keyword>
<reference evidence="2" key="1">
    <citation type="journal article" date="2019" name="Int. J. Syst. Evol. Microbiol.">
        <title>The Global Catalogue of Microorganisms (GCM) 10K type strain sequencing project: providing services to taxonomists for standard genome sequencing and annotation.</title>
        <authorList>
            <consortium name="The Broad Institute Genomics Platform"/>
            <consortium name="The Broad Institute Genome Sequencing Center for Infectious Disease"/>
            <person name="Wu L."/>
            <person name="Ma J."/>
        </authorList>
    </citation>
    <scope>NUCLEOTIDE SEQUENCE [LARGE SCALE GENOMIC DNA]</scope>
    <source>
        <strain evidence="2">CGMCC 1.15399</strain>
    </source>
</reference>
<evidence type="ECO:0000313" key="1">
    <source>
        <dbReference type="EMBL" id="MFD1541933.1"/>
    </source>
</evidence>
<organism evidence="1 2">
    <name type="scientific">Nonomuraea guangzhouensis</name>
    <dbReference type="NCBI Taxonomy" id="1291555"/>
    <lineage>
        <taxon>Bacteria</taxon>
        <taxon>Bacillati</taxon>
        <taxon>Actinomycetota</taxon>
        <taxon>Actinomycetes</taxon>
        <taxon>Streptosporangiales</taxon>
        <taxon>Streptosporangiaceae</taxon>
        <taxon>Nonomuraea</taxon>
    </lineage>
</organism>
<dbReference type="RefSeq" id="WP_219535525.1">
    <property type="nucleotide sequence ID" value="NZ_JAHKRM010000026.1"/>
</dbReference>
<dbReference type="Proteomes" id="UP001597097">
    <property type="component" value="Unassembled WGS sequence"/>
</dbReference>
<protein>
    <submittedName>
        <fullName evidence="1">SRPBCC family protein</fullName>
    </submittedName>
</protein>
<dbReference type="CDD" id="cd07812">
    <property type="entry name" value="SRPBCC"/>
    <property type="match status" value="1"/>
</dbReference>
<dbReference type="EMBL" id="JBHUCM010000031">
    <property type="protein sequence ID" value="MFD1541933.1"/>
    <property type="molecule type" value="Genomic_DNA"/>
</dbReference>